<dbReference type="AlphaFoldDB" id="A0A4Q9LG39"/>
<name>A0A4Q9LG39_9MICR</name>
<dbReference type="EMBL" id="PITI01000455">
    <property type="protein sequence ID" value="TBU06415.1"/>
    <property type="molecule type" value="Genomic_DNA"/>
</dbReference>
<evidence type="ECO:0000313" key="2">
    <source>
        <dbReference type="Proteomes" id="UP000291404"/>
    </source>
</evidence>
<gene>
    <name evidence="1" type="ORF">CWI36_0455p0010</name>
</gene>
<sequence>MKLGVDSTRYEEMTNVACFYYEKIKIYTEPNLHSFLLYFTTLICSIVYADEKFYISTKYDRLIINIDEYFITEVTTTEEYLKKEIYKYLNLKLNKKAIECVSNSVLKKIIRNEDWVIKIYEFDINQIHSDIKPIDSDISIKFVKLFIEETNLRYINGLNVFLKELTKKEYHKYISAVLIFNEILFLSDVLKTECEKKEVNEDLKKYRMSFINLIKTYLNQDYIDTDKNIAFYTLNGRVLPQTSALSEIYVLYVFFTNADYKNHLNQLILENLNNKQNNFEENLSYKLDETEKMFVLFVFHKESSTLNLAEKKIYLYLLYQKNQKPRKRIILKILEV</sequence>
<accession>A0A4Q9LG39</accession>
<protein>
    <submittedName>
        <fullName evidence="1">Uncharacterized protein</fullName>
    </submittedName>
</protein>
<dbReference type="VEuPathDB" id="MicrosporidiaDB:CWI39_0039p0010"/>
<dbReference type="VEuPathDB" id="MicrosporidiaDB:CWI36_0455p0010"/>
<comment type="caution">
    <text evidence="1">The sequence shown here is derived from an EMBL/GenBank/DDBJ whole genome shotgun (WGS) entry which is preliminary data.</text>
</comment>
<evidence type="ECO:0000313" key="1">
    <source>
        <dbReference type="EMBL" id="TBU06415.1"/>
    </source>
</evidence>
<dbReference type="Proteomes" id="UP000291404">
    <property type="component" value="Unassembled WGS sequence"/>
</dbReference>
<proteinExistence type="predicted"/>
<keyword evidence="2" id="KW-1185">Reference proteome</keyword>
<organism evidence="1 2">
    <name type="scientific">Hamiltosporidium magnivora</name>
    <dbReference type="NCBI Taxonomy" id="148818"/>
    <lineage>
        <taxon>Eukaryota</taxon>
        <taxon>Fungi</taxon>
        <taxon>Fungi incertae sedis</taxon>
        <taxon>Microsporidia</taxon>
        <taxon>Dubosqiidae</taxon>
        <taxon>Hamiltosporidium</taxon>
    </lineage>
</organism>
<reference evidence="1 2" key="1">
    <citation type="submission" date="2017-12" db="EMBL/GenBank/DDBJ databases">
        <authorList>
            <person name="Pombert J.-F."/>
            <person name="Haag K.L."/>
            <person name="Ebert D."/>
        </authorList>
    </citation>
    <scope>NUCLEOTIDE SEQUENCE [LARGE SCALE GENOMIC DNA]</scope>
    <source>
        <strain evidence="1">BE-OM-2</strain>
    </source>
</reference>